<dbReference type="Gene3D" id="1.20.1290.10">
    <property type="entry name" value="AhpD-like"/>
    <property type="match status" value="1"/>
</dbReference>
<accession>A0AAD3YBN2</accession>
<dbReference type="SUPFAM" id="SSF69118">
    <property type="entry name" value="AhpD-like"/>
    <property type="match status" value="1"/>
</dbReference>
<reference evidence="1" key="1">
    <citation type="journal article" date="2023" name="BMC Genomics">
        <title>Chromosome-level genome assemblies of Cutaneotrichosporon spp. (Trichosporonales, Basidiomycota) reveal imbalanced evolution between nucleotide sequences and chromosome synteny.</title>
        <authorList>
            <person name="Kobayashi Y."/>
            <person name="Kayamori A."/>
            <person name="Aoki K."/>
            <person name="Shiwa Y."/>
            <person name="Matsutani M."/>
            <person name="Fujita N."/>
            <person name="Sugita T."/>
            <person name="Iwasaki W."/>
            <person name="Tanaka N."/>
            <person name="Takashima M."/>
        </authorList>
    </citation>
    <scope>NUCLEOTIDE SEQUENCE</scope>
    <source>
        <strain evidence="1">HIS016</strain>
    </source>
</reference>
<dbReference type="Proteomes" id="UP001222932">
    <property type="component" value="Unassembled WGS sequence"/>
</dbReference>
<sequence>MAAALKLSPALKALIKAPGARGAPTPAPPAPVLRSLFERVRARGEAGGVGRETWLSMGTSALFAINSPDAVCALYDYARGVGGNAQVDAQALGDAEAAQGVAVASVMRETGLKSISFTGVPKVINNLNALREHLPPAVKAGMGTRAVREPKDIRAEYERGVALWDGIYEPHARKLVAKLGDAHPDLPVHILHSHYGALLSDPAGEEGVFLLGRTLTSVIAIAGLRAQGGVGPQVTSHVFGLKKALLEGGGGDGRPLQGQEWLTSDDGVAWVIESVDEIGAVIRGEKQ</sequence>
<reference evidence="1" key="2">
    <citation type="submission" date="2023-06" db="EMBL/GenBank/DDBJ databases">
        <authorList>
            <person name="Kobayashi Y."/>
            <person name="Kayamori A."/>
            <person name="Aoki K."/>
            <person name="Shiwa Y."/>
            <person name="Fujita N."/>
            <person name="Sugita T."/>
            <person name="Iwasaki W."/>
            <person name="Tanaka N."/>
            <person name="Takashima M."/>
        </authorList>
    </citation>
    <scope>NUCLEOTIDE SEQUENCE</scope>
    <source>
        <strain evidence="1">HIS016</strain>
    </source>
</reference>
<dbReference type="InterPro" id="IPR029032">
    <property type="entry name" value="AhpD-like"/>
</dbReference>
<name>A0AAD3YBN2_9TREE</name>
<evidence type="ECO:0000313" key="1">
    <source>
        <dbReference type="EMBL" id="GMK57186.1"/>
    </source>
</evidence>
<dbReference type="AlphaFoldDB" id="A0AAD3YBN2"/>
<organism evidence="1 2">
    <name type="scientific">Cutaneotrichosporon spelunceum</name>
    <dbReference type="NCBI Taxonomy" id="1672016"/>
    <lineage>
        <taxon>Eukaryota</taxon>
        <taxon>Fungi</taxon>
        <taxon>Dikarya</taxon>
        <taxon>Basidiomycota</taxon>
        <taxon>Agaricomycotina</taxon>
        <taxon>Tremellomycetes</taxon>
        <taxon>Trichosporonales</taxon>
        <taxon>Trichosporonaceae</taxon>
        <taxon>Cutaneotrichosporon</taxon>
    </lineage>
</organism>
<protein>
    <recommendedName>
        <fullName evidence="3">Dol-P-Man:Man(5)GlcNAc(2)-PP-Dol alpha-1,3-mannosyltransferase</fullName>
    </recommendedName>
</protein>
<gene>
    <name evidence="1" type="ORF">CspeluHIS016_0400200</name>
</gene>
<keyword evidence="2" id="KW-1185">Reference proteome</keyword>
<dbReference type="PANTHER" id="PTHR28180">
    <property type="entry name" value="CONSERVED MITOCHONDRIAL PROTEIN-RELATED"/>
    <property type="match status" value="1"/>
</dbReference>
<dbReference type="EMBL" id="BTCM01000004">
    <property type="protein sequence ID" value="GMK57186.1"/>
    <property type="molecule type" value="Genomic_DNA"/>
</dbReference>
<evidence type="ECO:0008006" key="3">
    <source>
        <dbReference type="Google" id="ProtNLM"/>
    </source>
</evidence>
<dbReference type="PANTHER" id="PTHR28180:SF2">
    <property type="entry name" value="PEROXISOMAL PROTEIN 2"/>
    <property type="match status" value="1"/>
</dbReference>
<proteinExistence type="predicted"/>
<evidence type="ECO:0000313" key="2">
    <source>
        <dbReference type="Proteomes" id="UP001222932"/>
    </source>
</evidence>
<comment type="caution">
    <text evidence="1">The sequence shown here is derived from an EMBL/GenBank/DDBJ whole genome shotgun (WGS) entry which is preliminary data.</text>
</comment>
<dbReference type="InterPro" id="IPR052999">
    <property type="entry name" value="PTS1_Protein"/>
</dbReference>